<dbReference type="EMBL" id="AWVH01000033">
    <property type="protein sequence ID" value="ERJ92668.1"/>
    <property type="molecule type" value="Genomic_DNA"/>
</dbReference>
<evidence type="ECO:0000313" key="2">
    <source>
        <dbReference type="Proteomes" id="UP000016649"/>
    </source>
</evidence>
<reference evidence="1 2" key="1">
    <citation type="submission" date="2013-08" db="EMBL/GenBank/DDBJ databases">
        <authorList>
            <person name="Weinstock G."/>
            <person name="Sodergren E."/>
            <person name="Wylie T."/>
            <person name="Fulton L."/>
            <person name="Fulton R."/>
            <person name="Fronick C."/>
            <person name="O'Laughlin M."/>
            <person name="Godfrey J."/>
            <person name="Miner T."/>
            <person name="Herter B."/>
            <person name="Appelbaum E."/>
            <person name="Cordes M."/>
            <person name="Lek S."/>
            <person name="Wollam A."/>
            <person name="Pepin K.H."/>
            <person name="Palsikar V.B."/>
            <person name="Mitreva M."/>
            <person name="Wilson R.K."/>
        </authorList>
    </citation>
    <scope>NUCLEOTIDE SEQUENCE [LARGE SCALE GENOMIC DNA]</scope>
    <source>
        <strain evidence="1 2">ATCC 700332</strain>
    </source>
</reference>
<dbReference type="Proteomes" id="UP000016649">
    <property type="component" value="Unassembled WGS sequence"/>
</dbReference>
<organism evidence="1 2">
    <name type="scientific">Treponema lecithinolyticum ATCC 700332</name>
    <dbReference type="NCBI Taxonomy" id="1321815"/>
    <lineage>
        <taxon>Bacteria</taxon>
        <taxon>Pseudomonadati</taxon>
        <taxon>Spirochaetota</taxon>
        <taxon>Spirochaetia</taxon>
        <taxon>Spirochaetales</taxon>
        <taxon>Treponemataceae</taxon>
        <taxon>Treponema</taxon>
    </lineage>
</organism>
<keyword evidence="2" id="KW-1185">Reference proteome</keyword>
<comment type="caution">
    <text evidence="1">The sequence shown here is derived from an EMBL/GenBank/DDBJ whole genome shotgun (WGS) entry which is preliminary data.</text>
</comment>
<protein>
    <submittedName>
        <fullName evidence="1">Uncharacterized protein</fullName>
    </submittedName>
</protein>
<evidence type="ECO:0000313" key="1">
    <source>
        <dbReference type="EMBL" id="ERJ92668.1"/>
    </source>
</evidence>
<name>A0ABN0NYE9_TRELE</name>
<gene>
    <name evidence="1" type="ORF">HMPREF9193_01427</name>
</gene>
<accession>A0ABN0NYE9</accession>
<sequence>MRRCIPPYKNKSSLTTPFSDVRNGRGGYGCPFSGMQPQRFLSYGSKTNRKRRKVFGLPGTYYGVKA</sequence>
<proteinExistence type="predicted"/>